<evidence type="ECO:0000256" key="1">
    <source>
        <dbReference type="ARBA" id="ARBA00023125"/>
    </source>
</evidence>
<dbReference type="GO" id="GO:0004386">
    <property type="term" value="F:helicase activity"/>
    <property type="evidence" value="ECO:0007669"/>
    <property type="project" value="UniProtKB-KW"/>
</dbReference>
<keyword evidence="3" id="KW-1185">Reference proteome</keyword>
<dbReference type="EMBL" id="FZMP01000211">
    <property type="protein sequence ID" value="SNQ62225.1"/>
    <property type="molecule type" value="Genomic_DNA"/>
</dbReference>
<dbReference type="GO" id="GO:0003677">
    <property type="term" value="F:DNA binding"/>
    <property type="evidence" value="ECO:0007669"/>
    <property type="project" value="UniProtKB-KW"/>
</dbReference>
<dbReference type="PANTHER" id="PTHR13356">
    <property type="entry name" value="OB FOLD NUCLEIC ACID BINDING PROTEIN-RELATED"/>
    <property type="match status" value="1"/>
</dbReference>
<dbReference type="SUPFAM" id="SSF50249">
    <property type="entry name" value="Nucleic acid-binding proteins"/>
    <property type="match status" value="3"/>
</dbReference>
<dbReference type="GO" id="GO:0000724">
    <property type="term" value="P:double-strand break repair via homologous recombination"/>
    <property type="evidence" value="ECO:0007669"/>
    <property type="project" value="TreeGrafter"/>
</dbReference>
<accession>A0A284VSF2</accession>
<evidence type="ECO:0000313" key="3">
    <source>
        <dbReference type="Proteomes" id="UP000218615"/>
    </source>
</evidence>
<dbReference type="RefSeq" id="WP_096206821.1">
    <property type="nucleotide sequence ID" value="NZ_FZMP01000211.1"/>
</dbReference>
<dbReference type="Gene3D" id="2.40.50.140">
    <property type="entry name" value="Nucleic acid-binding proteins"/>
    <property type="match status" value="3"/>
</dbReference>
<dbReference type="PANTHER" id="PTHR13356:SF0">
    <property type="entry name" value="SOSS COMPLEX SUBUNIT B HOMOLOG"/>
    <property type="match status" value="1"/>
</dbReference>
<dbReference type="InterPro" id="IPR051231">
    <property type="entry name" value="SOSS-B"/>
</dbReference>
<gene>
    <name evidence="2" type="ORF">MNV_630010</name>
</gene>
<proteinExistence type="predicted"/>
<evidence type="ECO:0000313" key="2">
    <source>
        <dbReference type="EMBL" id="SNQ62225.1"/>
    </source>
</evidence>
<keyword evidence="2" id="KW-0067">ATP-binding</keyword>
<name>A0A284VSF2_9EURY</name>
<keyword evidence="2" id="KW-0547">Nucleotide-binding</keyword>
<keyword evidence="2" id="KW-0347">Helicase</keyword>
<dbReference type="InterPro" id="IPR012340">
    <property type="entry name" value="NA-bd_OB-fold"/>
</dbReference>
<dbReference type="AlphaFoldDB" id="A0A284VSF2"/>
<keyword evidence="1" id="KW-0238">DNA-binding</keyword>
<dbReference type="OrthoDB" id="335252at2157"/>
<sequence>MEGEFAPHVEDIKRALDNEIDEGSIIADLRKLLEYRVPIEEAKRSLIKKYGGAEKSILRKLQDTEIGDRNIEVNVLVLEINKKTINIKNIEKVIFSGVVRDETAARGFTAWQDFGLNAGDTINIKQAYVRNWQDRPEINIGNKAKVTKLKSGAVMAQESLQKKLSELKDGDVSVHTVLTILSIEPREINIKDGIKKILNGIGADDDTKIPFTAWVILPELEAGNTIDVDNAYVRSFRGVPTLHINDNCKVIKLEKKLQYKEQQRVMIGDLIEKEGAFDVVIEGNILSIRPGSGLISRCPECSRVIQKGICRVHGKVNEKADMRIKAIIDDGTGALTLVLDAGLTQQICGFTIEQAKEIAKAAMSQSAVEEEVKKKLLGKMLTVRGNMSKGEFGVTLVASKVLETPDTTKEKAKELLGGMPWKI</sequence>
<dbReference type="GO" id="GO:0010212">
    <property type="term" value="P:response to ionizing radiation"/>
    <property type="evidence" value="ECO:0007669"/>
    <property type="project" value="TreeGrafter"/>
</dbReference>
<dbReference type="Proteomes" id="UP000218615">
    <property type="component" value="Unassembled WGS sequence"/>
</dbReference>
<protein>
    <submittedName>
        <fullName evidence="2">Putative Nucleic acid binding OB-fold tRNA/helicase-type</fullName>
    </submittedName>
</protein>
<keyword evidence="2" id="KW-0378">Hydrolase</keyword>
<organism evidence="2 3">
    <name type="scientific">Candidatus Methanoperedens nitratireducens</name>
    <dbReference type="NCBI Taxonomy" id="1392998"/>
    <lineage>
        <taxon>Archaea</taxon>
        <taxon>Methanobacteriati</taxon>
        <taxon>Methanobacteriota</taxon>
        <taxon>Stenosarchaea group</taxon>
        <taxon>Methanomicrobia</taxon>
        <taxon>Methanosarcinales</taxon>
        <taxon>ANME-2 cluster</taxon>
        <taxon>Candidatus Methanoperedentaceae</taxon>
        <taxon>Candidatus Methanoperedens</taxon>
    </lineage>
</organism>
<reference evidence="3" key="1">
    <citation type="submission" date="2017-06" db="EMBL/GenBank/DDBJ databases">
        <authorList>
            <person name="Cremers G."/>
        </authorList>
    </citation>
    <scope>NUCLEOTIDE SEQUENCE [LARGE SCALE GENOMIC DNA]</scope>
</reference>
<dbReference type="NCBIfam" id="NF005554">
    <property type="entry name" value="PRK07218.1"/>
    <property type="match status" value="1"/>
</dbReference>